<feature type="transmembrane region" description="Helical" evidence="2">
    <location>
        <begin position="92"/>
        <end position="115"/>
    </location>
</feature>
<feature type="transmembrane region" description="Helical" evidence="2">
    <location>
        <begin position="144"/>
        <end position="166"/>
    </location>
</feature>
<dbReference type="PANTHER" id="PTHR33269">
    <property type="entry name" value="NADH-UBIQUINONE OXIDOREDUCTASE CHAIN 6"/>
    <property type="match status" value="1"/>
</dbReference>
<sequence>MFNIEFNGEFAAFFIFSTIIVCGAVLMISLQKVVHMVISMAGVFLGLAGMFVLLEAEFVAFVQVLIYAGAVSILMIFGIMMTNHQDAGGEKVLPLHEGLAAIGALALFGLLFYAIRTTDFPDPLPFQGGEENTMKIGQLLYTGYIVPFELLSILLTVAFIGSIAIARRLPEKINGASGGDNAGIGGGPAGPTAQLQTKEAE</sequence>
<dbReference type="AlphaFoldDB" id="A0A917HPE8"/>
<comment type="caution">
    <text evidence="4">The sequence shown here is derived from an EMBL/GenBank/DDBJ whole genome shotgun (WGS) entry which is preliminary data.</text>
</comment>
<keyword evidence="5" id="KW-1185">Reference proteome</keyword>
<keyword evidence="2" id="KW-0472">Membrane</keyword>
<dbReference type="InterPro" id="IPR001457">
    <property type="entry name" value="NADH_UbQ/plastoQ_OxRdtase_su6"/>
</dbReference>
<reference evidence="4 5" key="1">
    <citation type="journal article" date="2014" name="Int. J. Syst. Evol. Microbiol.">
        <title>Complete genome sequence of Corynebacterium casei LMG S-19264T (=DSM 44701T), isolated from a smear-ripened cheese.</title>
        <authorList>
            <consortium name="US DOE Joint Genome Institute (JGI-PGF)"/>
            <person name="Walter F."/>
            <person name="Albersmeier A."/>
            <person name="Kalinowski J."/>
            <person name="Ruckert C."/>
        </authorList>
    </citation>
    <scope>NUCLEOTIDE SEQUENCE [LARGE SCALE GENOMIC DNA]</scope>
    <source>
        <strain evidence="4 5">CGMCC 1.15286</strain>
    </source>
</reference>
<comment type="subcellular location">
    <subcellularLocation>
        <location evidence="2">Cell membrane</location>
        <topology evidence="2">Multi-pass membrane protein</topology>
    </subcellularLocation>
</comment>
<dbReference type="GO" id="GO:0005886">
    <property type="term" value="C:plasma membrane"/>
    <property type="evidence" value="ECO:0007669"/>
    <property type="project" value="UniProtKB-SubCell"/>
</dbReference>
<accession>A0A917HPE8</accession>
<evidence type="ECO:0000256" key="2">
    <source>
        <dbReference type="RuleBase" id="RU004429"/>
    </source>
</evidence>
<evidence type="ECO:0000313" key="5">
    <source>
        <dbReference type="Proteomes" id="UP000600247"/>
    </source>
</evidence>
<dbReference type="Gene3D" id="1.20.120.1200">
    <property type="entry name" value="NADH-ubiquinone/plastoquinone oxidoreductase chain 6, subunit NuoJ"/>
    <property type="match status" value="1"/>
</dbReference>
<proteinExistence type="inferred from homology"/>
<dbReference type="Proteomes" id="UP000600247">
    <property type="component" value="Unassembled WGS sequence"/>
</dbReference>
<keyword evidence="2" id="KW-0812">Transmembrane</keyword>
<dbReference type="RefSeq" id="WP_188892281.1">
    <property type="nucleotide sequence ID" value="NZ_BMHY01000014.1"/>
</dbReference>
<dbReference type="EC" id="7.1.1.-" evidence="2"/>
<dbReference type="EMBL" id="BMHY01000014">
    <property type="protein sequence ID" value="GGG84919.1"/>
    <property type="molecule type" value="Genomic_DNA"/>
</dbReference>
<keyword evidence="2" id="KW-0520">NAD</keyword>
<name>A0A917HPE8_9BACL</name>
<dbReference type="GO" id="GO:0008137">
    <property type="term" value="F:NADH dehydrogenase (ubiquinone) activity"/>
    <property type="evidence" value="ECO:0007669"/>
    <property type="project" value="UniProtKB-UniRule"/>
</dbReference>
<keyword evidence="2" id="KW-1133">Transmembrane helix</keyword>
<evidence type="ECO:0000256" key="1">
    <source>
        <dbReference type="ARBA" id="ARBA00005698"/>
    </source>
</evidence>
<comment type="function">
    <text evidence="2">NDH-1 shuttles electrons from NADH, via FMN and iron-sulfur (Fe-S) centers, to quinones in the respiratory chain. Couples the redox reaction to proton translocation (for every two electrons transferred, four hydrogen ions are translocated across the cytoplasmic membrane), and thus conserves the redox energy in a proton gradient.</text>
</comment>
<feature type="transmembrane region" description="Helical" evidence="2">
    <location>
        <begin position="12"/>
        <end position="30"/>
    </location>
</feature>
<feature type="region of interest" description="Disordered" evidence="3">
    <location>
        <begin position="180"/>
        <end position="201"/>
    </location>
</feature>
<evidence type="ECO:0000256" key="3">
    <source>
        <dbReference type="SAM" id="MobiDB-lite"/>
    </source>
</evidence>
<dbReference type="Pfam" id="PF00499">
    <property type="entry name" value="Oxidored_q3"/>
    <property type="match status" value="1"/>
</dbReference>
<dbReference type="PANTHER" id="PTHR33269:SF17">
    <property type="entry name" value="NADH-UBIQUINONE OXIDOREDUCTASE CHAIN 6"/>
    <property type="match status" value="1"/>
</dbReference>
<comment type="similarity">
    <text evidence="1 2">Belongs to the complex I subunit 6 family.</text>
</comment>
<feature type="transmembrane region" description="Helical" evidence="2">
    <location>
        <begin position="37"/>
        <end position="54"/>
    </location>
</feature>
<dbReference type="InterPro" id="IPR042106">
    <property type="entry name" value="Nuo/plastoQ_OxRdtase_6_NuoJ"/>
</dbReference>
<keyword evidence="2" id="KW-1003">Cell membrane</keyword>
<comment type="catalytic activity">
    <reaction evidence="2">
        <text>a quinone + NADH + 5 H(+)(in) = a quinol + NAD(+) + 4 H(+)(out)</text>
        <dbReference type="Rhea" id="RHEA:57888"/>
        <dbReference type="ChEBI" id="CHEBI:15378"/>
        <dbReference type="ChEBI" id="CHEBI:24646"/>
        <dbReference type="ChEBI" id="CHEBI:57540"/>
        <dbReference type="ChEBI" id="CHEBI:57945"/>
        <dbReference type="ChEBI" id="CHEBI:132124"/>
    </reaction>
</comment>
<evidence type="ECO:0000313" key="4">
    <source>
        <dbReference type="EMBL" id="GGG84919.1"/>
    </source>
</evidence>
<feature type="transmembrane region" description="Helical" evidence="2">
    <location>
        <begin position="60"/>
        <end position="80"/>
    </location>
</feature>
<dbReference type="NCBIfam" id="NF005168">
    <property type="entry name" value="PRK06638.2-3"/>
    <property type="match status" value="1"/>
</dbReference>
<protein>
    <recommendedName>
        <fullName evidence="2">NADH-quinone oxidoreductase subunit J</fullName>
        <ecNumber evidence="2">7.1.1.-</ecNumber>
    </recommendedName>
</protein>
<dbReference type="GO" id="GO:0048038">
    <property type="term" value="F:quinone binding"/>
    <property type="evidence" value="ECO:0007669"/>
    <property type="project" value="UniProtKB-UniRule"/>
</dbReference>
<keyword evidence="2" id="KW-0874">Quinone</keyword>
<organism evidence="4 5">
    <name type="scientific">Paenibacillus radicis</name>
    <name type="common">ex Gao et al. 2016</name>
    <dbReference type="NCBI Taxonomy" id="1737354"/>
    <lineage>
        <taxon>Bacteria</taxon>
        <taxon>Bacillati</taxon>
        <taxon>Bacillota</taxon>
        <taxon>Bacilli</taxon>
        <taxon>Bacillales</taxon>
        <taxon>Paenibacillaceae</taxon>
        <taxon>Paenibacillus</taxon>
    </lineage>
</organism>
<gene>
    <name evidence="4" type="ORF">GCM10010918_48520</name>
</gene>
<feature type="compositionally biased region" description="Gly residues" evidence="3">
    <location>
        <begin position="180"/>
        <end position="189"/>
    </location>
</feature>